<dbReference type="SUPFAM" id="SSF161111">
    <property type="entry name" value="Cation efflux protein transmembrane domain-like"/>
    <property type="match status" value="1"/>
</dbReference>
<keyword evidence="2 5" id="KW-0812">Transmembrane</keyword>
<evidence type="ECO:0000256" key="4">
    <source>
        <dbReference type="ARBA" id="ARBA00023136"/>
    </source>
</evidence>
<keyword evidence="8" id="KW-1185">Reference proteome</keyword>
<organism evidence="7 8">
    <name type="scientific">Prosthecodimorpha staleyi</name>
    <dbReference type="NCBI Taxonomy" id="2840188"/>
    <lineage>
        <taxon>Bacteria</taxon>
        <taxon>Pseudomonadati</taxon>
        <taxon>Pseudomonadota</taxon>
        <taxon>Alphaproteobacteria</taxon>
        <taxon>Hyphomicrobiales</taxon>
        <taxon>Ancalomicrobiaceae</taxon>
        <taxon>Prosthecodimorpha</taxon>
    </lineage>
</organism>
<protein>
    <submittedName>
        <fullName evidence="7">Cation transporter</fullName>
    </submittedName>
</protein>
<dbReference type="EMBL" id="JAHHZF010000013">
    <property type="protein sequence ID" value="MBT9292389.1"/>
    <property type="molecule type" value="Genomic_DNA"/>
</dbReference>
<dbReference type="Proteomes" id="UP000766595">
    <property type="component" value="Unassembled WGS sequence"/>
</dbReference>
<keyword evidence="4 5" id="KW-0472">Membrane</keyword>
<dbReference type="InterPro" id="IPR058533">
    <property type="entry name" value="Cation_efflux_TM"/>
</dbReference>
<dbReference type="Pfam" id="PF01545">
    <property type="entry name" value="Cation_efflux"/>
    <property type="match status" value="1"/>
</dbReference>
<comment type="caution">
    <text evidence="7">The sequence shown here is derived from an EMBL/GenBank/DDBJ whole genome shotgun (WGS) entry which is preliminary data.</text>
</comment>
<feature type="transmembrane region" description="Helical" evidence="5">
    <location>
        <begin position="143"/>
        <end position="161"/>
    </location>
</feature>
<gene>
    <name evidence="7" type="ORF">KL771_23200</name>
</gene>
<sequence>MDVLEPGLRRVVVVVALLNLGYFGVEFAAALAIGSVSLFADSVDFLEDAAVNLLIVLALGWSAQGRARMGMALAGLLLVPGIATLWTAWDKVRMPVAPDALPLSAAGLGALAVNLTCAFMLARYRHHGGSLTRAAFLSARNDALANVAIVAAGCVTAFLWHSAWPDLVVGLAIAAMNADAAREVWQAARAEHRARP</sequence>
<feature type="domain" description="Cation efflux protein transmembrane" evidence="6">
    <location>
        <begin position="12"/>
        <end position="183"/>
    </location>
</feature>
<dbReference type="GO" id="GO:0008324">
    <property type="term" value="F:monoatomic cation transmembrane transporter activity"/>
    <property type="evidence" value="ECO:0007669"/>
    <property type="project" value="InterPro"/>
</dbReference>
<evidence type="ECO:0000313" key="8">
    <source>
        <dbReference type="Proteomes" id="UP000766595"/>
    </source>
</evidence>
<dbReference type="AlphaFoldDB" id="A0A947D973"/>
<comment type="subcellular location">
    <subcellularLocation>
        <location evidence="1">Membrane</location>
        <topology evidence="1">Multi-pass membrane protein</topology>
    </subcellularLocation>
</comment>
<feature type="transmembrane region" description="Helical" evidence="5">
    <location>
        <begin position="101"/>
        <end position="122"/>
    </location>
</feature>
<evidence type="ECO:0000259" key="6">
    <source>
        <dbReference type="Pfam" id="PF01545"/>
    </source>
</evidence>
<keyword evidence="3 5" id="KW-1133">Transmembrane helix</keyword>
<proteinExistence type="predicted"/>
<evidence type="ECO:0000313" key="7">
    <source>
        <dbReference type="EMBL" id="MBT9292389.1"/>
    </source>
</evidence>
<evidence type="ECO:0000256" key="2">
    <source>
        <dbReference type="ARBA" id="ARBA00022692"/>
    </source>
</evidence>
<reference evidence="7 8" key="1">
    <citation type="submission" date="2021-06" db="EMBL/GenBank/DDBJ databases">
        <authorList>
            <person name="Grouzdev D.S."/>
            <person name="Koziaeva V."/>
        </authorList>
    </citation>
    <scope>NUCLEOTIDE SEQUENCE [LARGE SCALE GENOMIC DNA]</scope>
    <source>
        <strain evidence="7 8">22</strain>
    </source>
</reference>
<accession>A0A947D973</accession>
<feature type="transmembrane region" description="Helical" evidence="5">
    <location>
        <begin position="45"/>
        <end position="63"/>
    </location>
</feature>
<dbReference type="InterPro" id="IPR027469">
    <property type="entry name" value="Cation_efflux_TMD_sf"/>
</dbReference>
<feature type="transmembrane region" description="Helical" evidence="5">
    <location>
        <begin position="12"/>
        <end position="39"/>
    </location>
</feature>
<evidence type="ECO:0000256" key="3">
    <source>
        <dbReference type="ARBA" id="ARBA00022989"/>
    </source>
</evidence>
<name>A0A947D973_9HYPH</name>
<feature type="transmembrane region" description="Helical" evidence="5">
    <location>
        <begin position="70"/>
        <end position="89"/>
    </location>
</feature>
<evidence type="ECO:0000256" key="5">
    <source>
        <dbReference type="SAM" id="Phobius"/>
    </source>
</evidence>
<dbReference type="Gene3D" id="1.20.1510.10">
    <property type="entry name" value="Cation efflux protein transmembrane domain"/>
    <property type="match status" value="1"/>
</dbReference>
<dbReference type="GO" id="GO:0016020">
    <property type="term" value="C:membrane"/>
    <property type="evidence" value="ECO:0007669"/>
    <property type="project" value="UniProtKB-SubCell"/>
</dbReference>
<dbReference type="RefSeq" id="WP_261970903.1">
    <property type="nucleotide sequence ID" value="NZ_JAHHZF010000013.1"/>
</dbReference>
<evidence type="ECO:0000256" key="1">
    <source>
        <dbReference type="ARBA" id="ARBA00004141"/>
    </source>
</evidence>